<proteinExistence type="predicted"/>
<evidence type="ECO:0000313" key="1">
    <source>
        <dbReference type="EMBL" id="KZP17129.1"/>
    </source>
</evidence>
<organism evidence="1 2">
    <name type="scientific">Athelia psychrophila</name>
    <dbReference type="NCBI Taxonomy" id="1759441"/>
    <lineage>
        <taxon>Eukaryota</taxon>
        <taxon>Fungi</taxon>
        <taxon>Dikarya</taxon>
        <taxon>Basidiomycota</taxon>
        <taxon>Agaricomycotina</taxon>
        <taxon>Agaricomycetes</taxon>
        <taxon>Agaricomycetidae</taxon>
        <taxon>Atheliales</taxon>
        <taxon>Atheliaceae</taxon>
        <taxon>Athelia</taxon>
    </lineage>
</organism>
<name>A0A166FT01_9AGAM</name>
<dbReference type="AlphaFoldDB" id="A0A166FT01"/>
<accession>A0A166FT01</accession>
<gene>
    <name evidence="1" type="ORF">FIBSPDRAFT_865281</name>
</gene>
<dbReference type="Proteomes" id="UP000076532">
    <property type="component" value="Unassembled WGS sequence"/>
</dbReference>
<sequence>MPLHELAYIIRRSVLNLREHPEDIQDQAIVMAQIYLGGKPLINFDPKLDINIFSNWVCFSSLFYPYQDLLCLHVPP</sequence>
<evidence type="ECO:0000313" key="2">
    <source>
        <dbReference type="Proteomes" id="UP000076532"/>
    </source>
</evidence>
<reference evidence="1 2" key="1">
    <citation type="journal article" date="2016" name="Mol. Biol. Evol.">
        <title>Comparative Genomics of Early-Diverging Mushroom-Forming Fungi Provides Insights into the Origins of Lignocellulose Decay Capabilities.</title>
        <authorList>
            <person name="Nagy L.G."/>
            <person name="Riley R."/>
            <person name="Tritt A."/>
            <person name="Adam C."/>
            <person name="Daum C."/>
            <person name="Floudas D."/>
            <person name="Sun H."/>
            <person name="Yadav J.S."/>
            <person name="Pangilinan J."/>
            <person name="Larsson K.H."/>
            <person name="Matsuura K."/>
            <person name="Barry K."/>
            <person name="Labutti K."/>
            <person name="Kuo R."/>
            <person name="Ohm R.A."/>
            <person name="Bhattacharya S.S."/>
            <person name="Shirouzu T."/>
            <person name="Yoshinaga Y."/>
            <person name="Martin F.M."/>
            <person name="Grigoriev I.V."/>
            <person name="Hibbett D.S."/>
        </authorList>
    </citation>
    <scope>NUCLEOTIDE SEQUENCE [LARGE SCALE GENOMIC DNA]</scope>
    <source>
        <strain evidence="1 2">CBS 109695</strain>
    </source>
</reference>
<dbReference type="OrthoDB" id="3007771at2759"/>
<keyword evidence="2" id="KW-1185">Reference proteome</keyword>
<dbReference type="EMBL" id="KV417586">
    <property type="protein sequence ID" value="KZP17129.1"/>
    <property type="molecule type" value="Genomic_DNA"/>
</dbReference>
<protein>
    <submittedName>
        <fullName evidence="1">Uncharacterized protein</fullName>
    </submittedName>
</protein>